<reference evidence="1 2" key="1">
    <citation type="submission" date="2021-01" db="EMBL/GenBank/DDBJ databases">
        <title>WGS of actinomycetes isolated from Thailand.</title>
        <authorList>
            <person name="Thawai C."/>
        </authorList>
    </citation>
    <scope>NUCLEOTIDE SEQUENCE [LARGE SCALE GENOMIC DNA]</scope>
    <source>
        <strain evidence="1 2">CA1R205</strain>
    </source>
</reference>
<evidence type="ECO:0008006" key="3">
    <source>
        <dbReference type="Google" id="ProtNLM"/>
    </source>
</evidence>
<protein>
    <recommendedName>
        <fullName evidence="3">GNAT family N-acetyltransferase</fullName>
    </recommendedName>
</protein>
<dbReference type="Proteomes" id="UP000634229">
    <property type="component" value="Unassembled WGS sequence"/>
</dbReference>
<dbReference type="RefSeq" id="WP_201879270.1">
    <property type="nucleotide sequence ID" value="NZ_JAERRF010000020.1"/>
</dbReference>
<gene>
    <name evidence="1" type="ORF">JK363_28900</name>
</gene>
<accession>A0ABS1NKN8</accession>
<comment type="caution">
    <text evidence="1">The sequence shown here is derived from an EMBL/GenBank/DDBJ whole genome shotgun (WGS) entry which is preliminary data.</text>
</comment>
<proteinExistence type="predicted"/>
<evidence type="ECO:0000313" key="1">
    <source>
        <dbReference type="EMBL" id="MBL1100606.1"/>
    </source>
</evidence>
<keyword evidence="2" id="KW-1185">Reference proteome</keyword>
<name>A0ABS1NKN8_9ACTN</name>
<dbReference type="EMBL" id="JAERRF010000020">
    <property type="protein sequence ID" value="MBL1100606.1"/>
    <property type="molecule type" value="Genomic_DNA"/>
</dbReference>
<sequence length="101" mass="10800">MPASAELVEIRVSERTRGRWSRAISWATHGPSDDVRGAYAVGVQHRDGVTDEVMAAVRVLLEVHQGGLAGVAVVVEDDVPVGGSQAVHRLSGHATAWRPLR</sequence>
<organism evidence="1 2">
    <name type="scientific">Streptomyces coffeae</name>
    <dbReference type="NCBI Taxonomy" id="621382"/>
    <lineage>
        <taxon>Bacteria</taxon>
        <taxon>Bacillati</taxon>
        <taxon>Actinomycetota</taxon>
        <taxon>Actinomycetes</taxon>
        <taxon>Kitasatosporales</taxon>
        <taxon>Streptomycetaceae</taxon>
        <taxon>Streptomyces</taxon>
    </lineage>
</organism>
<evidence type="ECO:0000313" key="2">
    <source>
        <dbReference type="Proteomes" id="UP000634229"/>
    </source>
</evidence>